<organism evidence="1 2">
    <name type="scientific">Cohnella zeiphila</name>
    <dbReference type="NCBI Taxonomy" id="2761120"/>
    <lineage>
        <taxon>Bacteria</taxon>
        <taxon>Bacillati</taxon>
        <taxon>Bacillota</taxon>
        <taxon>Bacilli</taxon>
        <taxon>Bacillales</taxon>
        <taxon>Paenibacillaceae</taxon>
        <taxon>Cohnella</taxon>
    </lineage>
</organism>
<comment type="caution">
    <text evidence="1">The sequence shown here is derived from an EMBL/GenBank/DDBJ whole genome shotgun (WGS) entry which is preliminary data.</text>
</comment>
<evidence type="ECO:0000313" key="1">
    <source>
        <dbReference type="EMBL" id="MBB6730839.1"/>
    </source>
</evidence>
<accession>A0A7X0VUB7</accession>
<sequence length="154" mass="15690">MAIQILDERISIASTNNSKPLGQLSPTPALIGDIGLQVGAAIPTGNTGSVRVALAGIVNLTYDLVVNSDITITVERNSNGTAGTGVVIYTQAYSTGGETIPPLSIIAGDFPPIDAVLSGQIRYSMFISSPDSGVIFYDGPIVFNGSASAGTTTS</sequence>
<proteinExistence type="predicted"/>
<dbReference type="Proteomes" id="UP000564644">
    <property type="component" value="Unassembled WGS sequence"/>
</dbReference>
<dbReference type="EMBL" id="JACJVO010000009">
    <property type="protein sequence ID" value="MBB6730839.1"/>
    <property type="molecule type" value="Genomic_DNA"/>
</dbReference>
<dbReference type="AlphaFoldDB" id="A0A7X0VUB7"/>
<protein>
    <submittedName>
        <fullName evidence="1">Uncharacterized protein</fullName>
    </submittedName>
</protein>
<dbReference type="RefSeq" id="WP_185128497.1">
    <property type="nucleotide sequence ID" value="NZ_JACJVO010000009.1"/>
</dbReference>
<evidence type="ECO:0000313" key="2">
    <source>
        <dbReference type="Proteomes" id="UP000564644"/>
    </source>
</evidence>
<gene>
    <name evidence="1" type="ORF">H7C18_07980</name>
</gene>
<reference evidence="1 2" key="1">
    <citation type="submission" date="2020-08" db="EMBL/GenBank/DDBJ databases">
        <title>Cohnella phylogeny.</title>
        <authorList>
            <person name="Dunlap C."/>
        </authorList>
    </citation>
    <scope>NUCLEOTIDE SEQUENCE [LARGE SCALE GENOMIC DNA]</scope>
    <source>
        <strain evidence="1 2">CBP 2801</strain>
    </source>
</reference>
<name>A0A7X0VUB7_9BACL</name>
<keyword evidence="2" id="KW-1185">Reference proteome</keyword>